<protein>
    <submittedName>
        <fullName evidence="2">Uncharacterized protein</fullName>
    </submittedName>
</protein>
<name>A0AAQ3KPW0_9LILI</name>
<evidence type="ECO:0000313" key="2">
    <source>
        <dbReference type="EMBL" id="WOL12199.1"/>
    </source>
</evidence>
<sequence length="129" mass="14979">MQFNYSALVFYYGTIGWQYIASHFMIKKNRRMVLVITFFHLMEGRLLFKFILRLLWNVNVIVAHLPPLELDKQLRLPNFSLYFCSKIMNGMPMHLLLNSCKNCSAGGEDSTLSMTTANTVDSATFLERE</sequence>
<keyword evidence="1" id="KW-1133">Transmembrane helix</keyword>
<accession>A0AAQ3KPW0</accession>
<gene>
    <name evidence="2" type="ORF">Cni_G20964</name>
</gene>
<reference evidence="2 3" key="1">
    <citation type="submission" date="2023-10" db="EMBL/GenBank/DDBJ databases">
        <title>Chromosome-scale genome assembly provides insights into flower coloration mechanisms of Canna indica.</title>
        <authorList>
            <person name="Li C."/>
        </authorList>
    </citation>
    <scope>NUCLEOTIDE SEQUENCE [LARGE SCALE GENOMIC DNA]</scope>
    <source>
        <tissue evidence="2">Flower</tissue>
    </source>
</reference>
<dbReference type="AlphaFoldDB" id="A0AAQ3KPW0"/>
<evidence type="ECO:0000256" key="1">
    <source>
        <dbReference type="SAM" id="Phobius"/>
    </source>
</evidence>
<dbReference type="EMBL" id="CP136895">
    <property type="protein sequence ID" value="WOL12199.1"/>
    <property type="molecule type" value="Genomic_DNA"/>
</dbReference>
<dbReference type="Proteomes" id="UP001327560">
    <property type="component" value="Chromosome 6"/>
</dbReference>
<organism evidence="2 3">
    <name type="scientific">Canna indica</name>
    <name type="common">Indian-shot</name>
    <dbReference type="NCBI Taxonomy" id="4628"/>
    <lineage>
        <taxon>Eukaryota</taxon>
        <taxon>Viridiplantae</taxon>
        <taxon>Streptophyta</taxon>
        <taxon>Embryophyta</taxon>
        <taxon>Tracheophyta</taxon>
        <taxon>Spermatophyta</taxon>
        <taxon>Magnoliopsida</taxon>
        <taxon>Liliopsida</taxon>
        <taxon>Zingiberales</taxon>
        <taxon>Cannaceae</taxon>
        <taxon>Canna</taxon>
    </lineage>
</organism>
<keyword evidence="3" id="KW-1185">Reference proteome</keyword>
<feature type="transmembrane region" description="Helical" evidence="1">
    <location>
        <begin position="6"/>
        <end position="26"/>
    </location>
</feature>
<proteinExistence type="predicted"/>
<keyword evidence="1" id="KW-0472">Membrane</keyword>
<keyword evidence="1" id="KW-0812">Transmembrane</keyword>
<evidence type="ECO:0000313" key="3">
    <source>
        <dbReference type="Proteomes" id="UP001327560"/>
    </source>
</evidence>